<organism evidence="3 4">
    <name type="scientific">Streptomyces varsoviensis</name>
    <dbReference type="NCBI Taxonomy" id="67373"/>
    <lineage>
        <taxon>Bacteria</taxon>
        <taxon>Bacillati</taxon>
        <taxon>Actinomycetota</taxon>
        <taxon>Actinomycetes</taxon>
        <taxon>Kitasatosporales</taxon>
        <taxon>Streptomycetaceae</taxon>
        <taxon>Streptomyces</taxon>
    </lineage>
</organism>
<proteinExistence type="predicted"/>
<feature type="chain" id="PRO_5046146377" evidence="2">
    <location>
        <begin position="24"/>
        <end position="368"/>
    </location>
</feature>
<gene>
    <name evidence="3" type="ORF">ADK38_01805</name>
</gene>
<accession>A0ABR5JE16</accession>
<feature type="region of interest" description="Disordered" evidence="1">
    <location>
        <begin position="298"/>
        <end position="334"/>
    </location>
</feature>
<protein>
    <submittedName>
        <fullName evidence="3">Uncharacterized protein</fullName>
    </submittedName>
</protein>
<evidence type="ECO:0000313" key="3">
    <source>
        <dbReference type="EMBL" id="KOG91688.1"/>
    </source>
</evidence>
<reference evidence="3 4" key="1">
    <citation type="submission" date="2015-07" db="EMBL/GenBank/DDBJ databases">
        <authorList>
            <person name="Ju K.-S."/>
            <person name="Doroghazi J.R."/>
            <person name="Metcalf W.W."/>
        </authorList>
    </citation>
    <scope>NUCLEOTIDE SEQUENCE [LARGE SCALE GENOMIC DNA]</scope>
    <source>
        <strain evidence="3 4">NRRL B-3589</strain>
    </source>
</reference>
<comment type="caution">
    <text evidence="3">The sequence shown here is derived from an EMBL/GenBank/DDBJ whole genome shotgun (WGS) entry which is preliminary data.</text>
</comment>
<name>A0ABR5JE16_9ACTN</name>
<evidence type="ECO:0000256" key="1">
    <source>
        <dbReference type="SAM" id="MobiDB-lite"/>
    </source>
</evidence>
<evidence type="ECO:0000256" key="2">
    <source>
        <dbReference type="SAM" id="SignalP"/>
    </source>
</evidence>
<keyword evidence="4" id="KW-1185">Reference proteome</keyword>
<feature type="non-terminal residue" evidence="3">
    <location>
        <position position="368"/>
    </location>
</feature>
<sequence>MGQTKRARAAVVVVCAGVLGWGAADGVAEAHAASRYAKPSHHTVRVEVNGAFEARPGEIVDIAVTGVAGGAGARAVTVVSPVFARPVRLSLAVEGGRPRYAAHQAVSLTAKAGRHPVRVEVDGRVVGHGRVRTVAAKRPEFRVTADRAGARPGERVGLSFDDLYPGEKGTSFTVRSRAFRAPVVLRHDTGGLDWNNPRMFTAAPQLPPDVPDGTYDAELTGPDGRRIAVRRFTVRAARPGDSDYVGKGHGPAFFDRTSRPEAATTGRFRVEAGGTVKVLWSDVDPDAGEEERLTATSAAFDAPVPLRRDDSKAADGDDPRFYGPARIRDDLSPGSYPVTVVSHHGRVKKTGHVLVTQAEGAGGGPGGG</sequence>
<dbReference type="Proteomes" id="UP000037020">
    <property type="component" value="Unassembled WGS sequence"/>
</dbReference>
<dbReference type="EMBL" id="LGUT01000135">
    <property type="protein sequence ID" value="KOG91688.1"/>
    <property type="molecule type" value="Genomic_DNA"/>
</dbReference>
<evidence type="ECO:0000313" key="4">
    <source>
        <dbReference type="Proteomes" id="UP000037020"/>
    </source>
</evidence>
<keyword evidence="2" id="KW-0732">Signal</keyword>
<feature type="compositionally biased region" description="Basic and acidic residues" evidence="1">
    <location>
        <begin position="306"/>
        <end position="331"/>
    </location>
</feature>
<feature type="signal peptide" evidence="2">
    <location>
        <begin position="1"/>
        <end position="23"/>
    </location>
</feature>